<keyword evidence="1" id="KW-0812">Transmembrane</keyword>
<feature type="transmembrane region" description="Helical" evidence="1">
    <location>
        <begin position="12"/>
        <end position="36"/>
    </location>
</feature>
<sequence length="210" mass="23568">MTQRLARHKRGFSIAEMVISLSILAMVFSFLAYLTFYSGRNFAGLHEQIISQVNAANAIEVTANLLRNAAYFSRYPDDPVTLEEVKRLKVAMPLSANSVTTAVLAYHSRNKELYWFDSENQVTFDSDGNPNGTPAKSFPYMESFGIRYESMFRVTLVAGFTYRGFARVLENPGNPQYGQFITDVIAKNHFLDKGEDNYAKDITTSGPATL</sequence>
<name>A0A2Z4Y3S4_SUMC1</name>
<proteinExistence type="predicted"/>
<gene>
    <name evidence="2" type="ORF">BRCON_0809</name>
</gene>
<dbReference type="AlphaFoldDB" id="A0A2Z4Y3S4"/>
<dbReference type="KEGG" id="schv:BRCON_0809"/>
<keyword evidence="1" id="KW-1133">Transmembrane helix</keyword>
<evidence type="ECO:0008006" key="4">
    <source>
        <dbReference type="Google" id="ProtNLM"/>
    </source>
</evidence>
<protein>
    <recommendedName>
        <fullName evidence="4">Prepilin-type N-terminal cleavage/methylation domain-containing protein</fullName>
    </recommendedName>
</protein>
<evidence type="ECO:0000313" key="3">
    <source>
        <dbReference type="Proteomes" id="UP000262583"/>
    </source>
</evidence>
<dbReference type="Pfam" id="PF07963">
    <property type="entry name" value="N_methyl"/>
    <property type="match status" value="1"/>
</dbReference>
<dbReference type="InterPro" id="IPR012902">
    <property type="entry name" value="N_methyl_site"/>
</dbReference>
<keyword evidence="1" id="KW-0472">Membrane</keyword>
<dbReference type="Proteomes" id="UP000262583">
    <property type="component" value="Chromosome"/>
</dbReference>
<evidence type="ECO:0000256" key="1">
    <source>
        <dbReference type="SAM" id="Phobius"/>
    </source>
</evidence>
<organism evidence="2 3">
    <name type="scientific">Sumerlaea chitinivorans</name>
    <dbReference type="NCBI Taxonomy" id="2250252"/>
    <lineage>
        <taxon>Bacteria</taxon>
        <taxon>Candidatus Sumerlaeota</taxon>
        <taxon>Candidatus Sumerlaeia</taxon>
        <taxon>Candidatus Sumerlaeales</taxon>
        <taxon>Candidatus Sumerlaeaceae</taxon>
        <taxon>Candidatus Sumerlaea</taxon>
    </lineage>
</organism>
<dbReference type="EMBL" id="CP030759">
    <property type="protein sequence ID" value="AXA35586.1"/>
    <property type="molecule type" value="Genomic_DNA"/>
</dbReference>
<accession>A0A2Z4Y3S4</accession>
<evidence type="ECO:0000313" key="2">
    <source>
        <dbReference type="EMBL" id="AXA35586.1"/>
    </source>
</evidence>
<dbReference type="NCBIfam" id="TIGR02532">
    <property type="entry name" value="IV_pilin_GFxxxE"/>
    <property type="match status" value="1"/>
</dbReference>
<reference evidence="2 3" key="1">
    <citation type="submission" date="2018-05" db="EMBL/GenBank/DDBJ databases">
        <title>A metagenomic window into the 2 km-deep terrestrial subsurface aquifer revealed taxonomically and functionally diverse microbial community comprising novel uncultured bacterial lineages.</title>
        <authorList>
            <person name="Kadnikov V.V."/>
            <person name="Mardanov A.V."/>
            <person name="Beletsky A.V."/>
            <person name="Banks D."/>
            <person name="Pimenov N.V."/>
            <person name="Frank Y.A."/>
            <person name="Karnachuk O.V."/>
            <person name="Ravin N.V."/>
        </authorList>
    </citation>
    <scope>NUCLEOTIDE SEQUENCE [LARGE SCALE GENOMIC DNA]</scope>
    <source>
        <strain evidence="2">BY</strain>
    </source>
</reference>